<dbReference type="Gene3D" id="1.20.1280.50">
    <property type="match status" value="1"/>
</dbReference>
<dbReference type="EMBL" id="KN822039">
    <property type="protein sequence ID" value="KIM62872.1"/>
    <property type="molecule type" value="Genomic_DNA"/>
</dbReference>
<feature type="domain" description="F-box" evidence="1">
    <location>
        <begin position="46"/>
        <end position="99"/>
    </location>
</feature>
<keyword evidence="3" id="KW-1185">Reference proteome</keyword>
<dbReference type="InParanoid" id="A0A0C3AD60"/>
<dbReference type="InterPro" id="IPR001810">
    <property type="entry name" value="F-box_dom"/>
</dbReference>
<protein>
    <recommendedName>
        <fullName evidence="1">F-box domain-containing protein</fullName>
    </recommendedName>
</protein>
<reference evidence="2 3" key="1">
    <citation type="submission" date="2014-04" db="EMBL/GenBank/DDBJ databases">
        <authorList>
            <consortium name="DOE Joint Genome Institute"/>
            <person name="Kuo A."/>
            <person name="Kohler A."/>
            <person name="Nagy L.G."/>
            <person name="Floudas D."/>
            <person name="Copeland A."/>
            <person name="Barry K.W."/>
            <person name="Cichocki N."/>
            <person name="Veneault-Fourrey C."/>
            <person name="LaButti K."/>
            <person name="Lindquist E.A."/>
            <person name="Lipzen A."/>
            <person name="Lundell T."/>
            <person name="Morin E."/>
            <person name="Murat C."/>
            <person name="Sun H."/>
            <person name="Tunlid A."/>
            <person name="Henrissat B."/>
            <person name="Grigoriev I.V."/>
            <person name="Hibbett D.S."/>
            <person name="Martin F."/>
            <person name="Nordberg H.P."/>
            <person name="Cantor M.N."/>
            <person name="Hua S.X."/>
        </authorList>
    </citation>
    <scope>NUCLEOTIDE SEQUENCE [LARGE SCALE GENOMIC DNA]</scope>
    <source>
        <strain evidence="2 3">Foug A</strain>
    </source>
</reference>
<reference evidence="3" key="2">
    <citation type="submission" date="2015-01" db="EMBL/GenBank/DDBJ databases">
        <title>Evolutionary Origins and Diversification of the Mycorrhizal Mutualists.</title>
        <authorList>
            <consortium name="DOE Joint Genome Institute"/>
            <consortium name="Mycorrhizal Genomics Consortium"/>
            <person name="Kohler A."/>
            <person name="Kuo A."/>
            <person name="Nagy L.G."/>
            <person name="Floudas D."/>
            <person name="Copeland A."/>
            <person name="Barry K.W."/>
            <person name="Cichocki N."/>
            <person name="Veneault-Fourrey C."/>
            <person name="LaButti K."/>
            <person name="Lindquist E.A."/>
            <person name="Lipzen A."/>
            <person name="Lundell T."/>
            <person name="Morin E."/>
            <person name="Murat C."/>
            <person name="Riley R."/>
            <person name="Ohm R."/>
            <person name="Sun H."/>
            <person name="Tunlid A."/>
            <person name="Henrissat B."/>
            <person name="Grigoriev I.V."/>
            <person name="Hibbett D.S."/>
            <person name="Martin F."/>
        </authorList>
    </citation>
    <scope>NUCLEOTIDE SEQUENCE [LARGE SCALE GENOMIC DNA]</scope>
    <source>
        <strain evidence="3">Foug A</strain>
    </source>
</reference>
<evidence type="ECO:0000313" key="2">
    <source>
        <dbReference type="EMBL" id="KIM62872.1"/>
    </source>
</evidence>
<name>A0A0C3AD60_9AGAM</name>
<dbReference type="HOGENOM" id="CLU_023752_1_0_1"/>
<organism evidence="2 3">
    <name type="scientific">Scleroderma citrinum Foug A</name>
    <dbReference type="NCBI Taxonomy" id="1036808"/>
    <lineage>
        <taxon>Eukaryota</taxon>
        <taxon>Fungi</taxon>
        <taxon>Dikarya</taxon>
        <taxon>Basidiomycota</taxon>
        <taxon>Agaricomycotina</taxon>
        <taxon>Agaricomycetes</taxon>
        <taxon>Agaricomycetidae</taxon>
        <taxon>Boletales</taxon>
        <taxon>Sclerodermatineae</taxon>
        <taxon>Sclerodermataceae</taxon>
        <taxon>Scleroderma</taxon>
    </lineage>
</organism>
<dbReference type="Proteomes" id="UP000053989">
    <property type="component" value="Unassembled WGS sequence"/>
</dbReference>
<dbReference type="AlphaFoldDB" id="A0A0C3AD60"/>
<evidence type="ECO:0000259" key="1">
    <source>
        <dbReference type="PROSITE" id="PS50181"/>
    </source>
</evidence>
<dbReference type="Pfam" id="PF12937">
    <property type="entry name" value="F-box-like"/>
    <property type="match status" value="1"/>
</dbReference>
<dbReference type="OrthoDB" id="2705344at2759"/>
<dbReference type="SUPFAM" id="SSF81383">
    <property type="entry name" value="F-box domain"/>
    <property type="match status" value="1"/>
</dbReference>
<dbReference type="STRING" id="1036808.A0A0C3AD60"/>
<sequence length="449" mass="51986">MAIDELHKAWAKLDQLETQERYLVERLSDIRKAIKAQKIKISDLGPPAINRLPTELLSQIFTFCIPDPKFPEKPLHRIVSVSRRWRDVVWNDPSFWTSIKVTPSQDKKLLKKQLKRSLHDAYVKLYVFLDAIVPHANRWRSLIISDRLDAEPVQSILLKINHLSVPFLREFSIDIWGDFDYLPCPDFLSPTHTPALEYLTLKPSFRLDSFVALPTLKALDLSFPYVNDPPPVMSMLTPAHSLTSLVLDGDSEGWSFKKNDLHYPLLEKLTLYVDEPVPFLAAIVAPKLRYVQCQILDSMEFDTIEGKFRDVHDLSLIFSYQVEDRSREPLCRAFPGVRRVHVAVWDASFLMTSIHCSGVLGERPPIDQFLNLETVIIESLHRRWLECWELGDDPIVKWLRGRQESGLSRLRVRLSPVHVGEDWAKASIYYALLRKHCDLEIFTSNVVTW</sequence>
<dbReference type="InterPro" id="IPR036047">
    <property type="entry name" value="F-box-like_dom_sf"/>
</dbReference>
<dbReference type="PROSITE" id="PS50181">
    <property type="entry name" value="FBOX"/>
    <property type="match status" value="1"/>
</dbReference>
<proteinExistence type="predicted"/>
<evidence type="ECO:0000313" key="3">
    <source>
        <dbReference type="Proteomes" id="UP000053989"/>
    </source>
</evidence>
<gene>
    <name evidence="2" type="ORF">SCLCIDRAFT_1214664</name>
</gene>
<accession>A0A0C3AD60</accession>